<protein>
    <submittedName>
        <fullName evidence="2">Uncharacterized protein</fullName>
    </submittedName>
</protein>
<accession>A0A1R1Y1D0</accession>
<reference evidence="2 3" key="1">
    <citation type="submission" date="2017-01" db="EMBL/GenBank/DDBJ databases">
        <authorList>
            <person name="Mah S.A."/>
            <person name="Swanson W.J."/>
            <person name="Moy G.W."/>
            <person name="Vacquier V.D."/>
        </authorList>
    </citation>
    <scope>NUCLEOTIDE SEQUENCE [LARGE SCALE GENOMIC DNA]</scope>
    <source>
        <strain evidence="2 3">GSMNP</strain>
    </source>
</reference>
<keyword evidence="3" id="KW-1185">Reference proteome</keyword>
<dbReference type="EMBL" id="LSSN01001171">
    <property type="protein sequence ID" value="OMJ20713.1"/>
    <property type="molecule type" value="Genomic_DNA"/>
</dbReference>
<evidence type="ECO:0000313" key="2">
    <source>
        <dbReference type="EMBL" id="OMJ20713.1"/>
    </source>
</evidence>
<sequence>MYIPLLIKDQFTEIRQMKLQPTFYESIQKLAEKSRLFYDSSNITSIGWTERNLNFINTLKLENNDISCNNCITNENDELTSLEIPGFGKCVGGFCEYQDSGCYFNIAQNYWWKCIPEGVIFSKTKKYKKLINKKDENNGCAISSIEDFSVTSFPYTKRYDFNNPIHLTTDDSDFEFLFNIDTQDDINFLFTDINCCSSTDSVLEISINFNEGLTTINEGPNQLLSSFNDVAPQAEKSFKGKIRIVYSSSEIKIYVNNVLKISYTVNTTLIRNLYITPLKRTAVFSDLSLACLNSSSSNSPDESSTSSSLEPSTSSSLEPSTLSSLEPSTLPSVESEIFSLLTQPTSSVKLSITSPINMCESVQKIGKFSISSSSTKVYDYDKPIFIPCSESGFNIDLDVETQDDIFFLFKNKNGNDSEDNVEIRFNFGNKMIEIFKGSDLLVIMRDEVVATSSKAFRGKISFYLQDTFLNIYINGLPQISETFADVSISSIYITPLSGKAEISNVNLRCEVVMNCPAPESSKINVSGILVDPCNYIKSISDFSVVSAPRLDMYSKNNPISIPCNDSGFLLDMIVDTQDDLYFLLKNKNKDGSPAEDIEISIKFGDTSYEISEGLNVLAFKYDKYIPLDSKAFKGRITIGFYENYINVNVNDVEKIKTNFENRWVSSIYATTLSGKADISDVSLKCIDNTGCSAPIMDSSTYKFPSSTVPLTTPSATSSAATYIVCEKTSSFNILAVTSSPYVKMYDLSSPILVPCTTPDFILEFDIDSESDMYVAITDMIGFTSTSGYTESSFEFESDNYSIKRFQKHSDKKSTTTTTKSRYSGHLTIKFISGTLSLWNNNEFQVRYNVKNLDLKKVFISAYTGTAKISNGYFTCIYHFYGRYDIRKPVKRARTLFSDVLKGNGPQYLKNEVNSGYAADYPRVNNQHRLNHYPRSQLNNKKMQKSSAKKTLAGKKVNLTDMSMHKEVSIKHILFGGEMTCLKKFCTGGSDMKVGCTWAQFKGNHTDALEVIFSVLKDMSYIRQDDHRASTTYMIFNSIKDANNLMSTKLVYNDKPIDLYQTVKIEEDITVVNIPNFRDVGIEPMAKLILKELWPWCEIKDISAWRR</sequence>
<feature type="region of interest" description="Disordered" evidence="1">
    <location>
        <begin position="295"/>
        <end position="328"/>
    </location>
</feature>
<comment type="caution">
    <text evidence="2">The sequence shown here is derived from an EMBL/GenBank/DDBJ whole genome shotgun (WGS) entry which is preliminary data.</text>
</comment>
<organism evidence="2 3">
    <name type="scientific">Smittium culicis</name>
    <dbReference type="NCBI Taxonomy" id="133412"/>
    <lineage>
        <taxon>Eukaryota</taxon>
        <taxon>Fungi</taxon>
        <taxon>Fungi incertae sedis</taxon>
        <taxon>Zoopagomycota</taxon>
        <taxon>Kickxellomycotina</taxon>
        <taxon>Harpellomycetes</taxon>
        <taxon>Harpellales</taxon>
        <taxon>Legeriomycetaceae</taxon>
        <taxon>Smittium</taxon>
    </lineage>
</organism>
<dbReference type="AlphaFoldDB" id="A0A1R1Y1D0"/>
<dbReference type="Proteomes" id="UP000187283">
    <property type="component" value="Unassembled WGS sequence"/>
</dbReference>
<evidence type="ECO:0000256" key="1">
    <source>
        <dbReference type="SAM" id="MobiDB-lite"/>
    </source>
</evidence>
<feature type="non-terminal residue" evidence="2">
    <location>
        <position position="1106"/>
    </location>
</feature>
<gene>
    <name evidence="2" type="ORF">AYI70_g3940</name>
</gene>
<evidence type="ECO:0000313" key="3">
    <source>
        <dbReference type="Proteomes" id="UP000187283"/>
    </source>
</evidence>
<proteinExistence type="predicted"/>
<name>A0A1R1Y1D0_9FUNG</name>